<dbReference type="GO" id="GO:0043137">
    <property type="term" value="P:DNA replication, removal of RNA primer"/>
    <property type="evidence" value="ECO:0007669"/>
    <property type="project" value="TreeGrafter"/>
</dbReference>
<dbReference type="InterPro" id="IPR036397">
    <property type="entry name" value="RNaseH_sf"/>
</dbReference>
<evidence type="ECO:0000256" key="9">
    <source>
        <dbReference type="ARBA" id="ARBA00022842"/>
    </source>
</evidence>
<evidence type="ECO:0000256" key="7">
    <source>
        <dbReference type="ARBA" id="ARBA00022759"/>
    </source>
</evidence>
<evidence type="ECO:0000313" key="13">
    <source>
        <dbReference type="Proteomes" id="UP001281731"/>
    </source>
</evidence>
<evidence type="ECO:0000313" key="12">
    <source>
        <dbReference type="EMBL" id="MDY5155168.1"/>
    </source>
</evidence>
<name>A0AAW9HVS2_9ACTO</name>
<dbReference type="InterPro" id="IPR002156">
    <property type="entry name" value="RNaseH_domain"/>
</dbReference>
<feature type="binding site" evidence="10">
    <location>
        <position position="88"/>
    </location>
    <ligand>
        <name>Mg(2+)</name>
        <dbReference type="ChEBI" id="CHEBI:18420"/>
        <label>2</label>
    </ligand>
</feature>
<evidence type="ECO:0000256" key="6">
    <source>
        <dbReference type="ARBA" id="ARBA00022723"/>
    </source>
</evidence>
<evidence type="ECO:0000256" key="4">
    <source>
        <dbReference type="ARBA" id="ARBA00012180"/>
    </source>
</evidence>
<accession>A0AAW9HVS2</accession>
<keyword evidence="9 10" id="KW-0460">Magnesium</keyword>
<keyword evidence="5 10" id="KW-0540">Nuclease</keyword>
<protein>
    <recommendedName>
        <fullName evidence="4 10">Ribonuclease H</fullName>
        <shortName evidence="10">RNase H</shortName>
        <ecNumber evidence="4 10">3.1.26.4</ecNumber>
    </recommendedName>
</protein>
<dbReference type="AlphaFoldDB" id="A0AAW9HVS2"/>
<evidence type="ECO:0000256" key="10">
    <source>
        <dbReference type="HAMAP-Rule" id="MF_00042"/>
    </source>
</evidence>
<comment type="function">
    <text evidence="10">Endonuclease that specifically degrades the RNA of RNA-DNA hybrids.</text>
</comment>
<evidence type="ECO:0000256" key="8">
    <source>
        <dbReference type="ARBA" id="ARBA00022801"/>
    </source>
</evidence>
<dbReference type="InterPro" id="IPR022892">
    <property type="entry name" value="RNaseHI"/>
</dbReference>
<comment type="similarity">
    <text evidence="2 10">Belongs to the RNase H family.</text>
</comment>
<dbReference type="PANTHER" id="PTHR10642:SF26">
    <property type="entry name" value="RIBONUCLEASE H1"/>
    <property type="match status" value="1"/>
</dbReference>
<dbReference type="EC" id="3.1.26.4" evidence="4 10"/>
<dbReference type="GO" id="GO:0004523">
    <property type="term" value="F:RNA-DNA hybrid ribonuclease activity"/>
    <property type="evidence" value="ECO:0007669"/>
    <property type="project" value="UniProtKB-UniRule"/>
</dbReference>
<dbReference type="GO" id="GO:0000287">
    <property type="term" value="F:magnesium ion binding"/>
    <property type="evidence" value="ECO:0007669"/>
    <property type="project" value="UniProtKB-UniRule"/>
</dbReference>
<comment type="subunit">
    <text evidence="3 10">Monomer.</text>
</comment>
<dbReference type="PANTHER" id="PTHR10642">
    <property type="entry name" value="RIBONUCLEASE H1"/>
    <property type="match status" value="1"/>
</dbReference>
<comment type="subcellular location">
    <subcellularLocation>
        <location evidence="10">Cytoplasm</location>
    </subcellularLocation>
</comment>
<keyword evidence="8 10" id="KW-0378">Hydrolase</keyword>
<gene>
    <name evidence="10" type="primary">rnhA</name>
    <name evidence="12" type="ORF">R6G80_05435</name>
</gene>
<organism evidence="12 13">
    <name type="scientific">Actinotignum urinale</name>
    <dbReference type="NCBI Taxonomy" id="190146"/>
    <lineage>
        <taxon>Bacteria</taxon>
        <taxon>Bacillati</taxon>
        <taxon>Actinomycetota</taxon>
        <taxon>Actinomycetes</taxon>
        <taxon>Actinomycetales</taxon>
        <taxon>Actinomycetaceae</taxon>
        <taxon>Actinotignum</taxon>
    </lineage>
</organism>
<feature type="binding site" evidence="10">
    <location>
        <position position="212"/>
    </location>
    <ligand>
        <name>Mg(2+)</name>
        <dbReference type="ChEBI" id="CHEBI:18420"/>
        <label>2</label>
    </ligand>
</feature>
<evidence type="ECO:0000259" key="11">
    <source>
        <dbReference type="PROSITE" id="PS50879"/>
    </source>
</evidence>
<dbReference type="SUPFAM" id="SSF53098">
    <property type="entry name" value="Ribonuclease H-like"/>
    <property type="match status" value="1"/>
</dbReference>
<comment type="caution">
    <text evidence="12">The sequence shown here is derived from an EMBL/GenBank/DDBJ whole genome shotgun (WGS) entry which is preliminary data.</text>
</comment>
<sequence>MAQKDDTPFGFQPTLDIFSQDTPQVPQSSQHDIFSTTAAASTPQNFSQYEQNTQPAHAHASPINATTGQLAHSIGGAFTGYDIVVATDGACKGNPGPGGWAWVNQLTGEYASGGSKYTTNNIMELTALINALETLDKRGRMLIRADSQYVINIVTKWARGWKAKGWKTASKKPVANKELVERLMAAYDARTGVTEFEWVRGHSGDAGNEFVDKQAVRESNKF</sequence>
<feature type="binding site" evidence="10">
    <location>
        <position position="124"/>
    </location>
    <ligand>
        <name>Mg(2+)</name>
        <dbReference type="ChEBI" id="CHEBI:18420"/>
        <label>1</label>
    </ligand>
</feature>
<feature type="binding site" evidence="10">
    <location>
        <position position="146"/>
    </location>
    <ligand>
        <name>Mg(2+)</name>
        <dbReference type="ChEBI" id="CHEBI:18420"/>
        <label>1</label>
    </ligand>
</feature>
<keyword evidence="10" id="KW-0963">Cytoplasm</keyword>
<dbReference type="InterPro" id="IPR012337">
    <property type="entry name" value="RNaseH-like_sf"/>
</dbReference>
<evidence type="ECO:0000256" key="5">
    <source>
        <dbReference type="ARBA" id="ARBA00022722"/>
    </source>
</evidence>
<dbReference type="Gene3D" id="3.30.420.10">
    <property type="entry name" value="Ribonuclease H-like superfamily/Ribonuclease H"/>
    <property type="match status" value="1"/>
</dbReference>
<keyword evidence="6 10" id="KW-0479">Metal-binding</keyword>
<evidence type="ECO:0000256" key="2">
    <source>
        <dbReference type="ARBA" id="ARBA00005300"/>
    </source>
</evidence>
<dbReference type="InterPro" id="IPR050092">
    <property type="entry name" value="RNase_H"/>
</dbReference>
<dbReference type="GO" id="GO:0005737">
    <property type="term" value="C:cytoplasm"/>
    <property type="evidence" value="ECO:0007669"/>
    <property type="project" value="UniProtKB-SubCell"/>
</dbReference>
<evidence type="ECO:0000256" key="1">
    <source>
        <dbReference type="ARBA" id="ARBA00000077"/>
    </source>
</evidence>
<comment type="cofactor">
    <cofactor evidence="10">
        <name>Mg(2+)</name>
        <dbReference type="ChEBI" id="CHEBI:18420"/>
    </cofactor>
    <text evidence="10">Binds 1 Mg(2+) ion per subunit. May bind a second metal ion at a regulatory site, or after substrate binding.</text>
</comment>
<dbReference type="PROSITE" id="PS50879">
    <property type="entry name" value="RNASE_H_1"/>
    <property type="match status" value="1"/>
</dbReference>
<feature type="domain" description="RNase H type-1" evidence="11">
    <location>
        <begin position="79"/>
        <end position="220"/>
    </location>
</feature>
<dbReference type="RefSeq" id="WP_022866114.1">
    <property type="nucleotide sequence ID" value="NZ_CAMYCL010000021.1"/>
</dbReference>
<reference evidence="12" key="1">
    <citation type="submission" date="2023-10" db="EMBL/GenBank/DDBJ databases">
        <title>Whole Genome based description of the genera Actinobaculum and Actinotignum reveals a complex phylogenetic relationship within the species included in the genus Actinotignum.</title>
        <authorList>
            <person name="Jensen C.S."/>
            <person name="Dargis R."/>
            <person name="Kemp M."/>
            <person name="Christensen J.J."/>
        </authorList>
    </citation>
    <scope>NUCLEOTIDE SEQUENCE</scope>
    <source>
        <strain evidence="12">SLA_B511</strain>
    </source>
</reference>
<comment type="catalytic activity">
    <reaction evidence="1 10">
        <text>Endonucleolytic cleavage to 5'-phosphomonoester.</text>
        <dbReference type="EC" id="3.1.26.4"/>
    </reaction>
</comment>
<dbReference type="EMBL" id="JAWNGC010000005">
    <property type="protein sequence ID" value="MDY5155168.1"/>
    <property type="molecule type" value="Genomic_DNA"/>
</dbReference>
<dbReference type="Proteomes" id="UP001281731">
    <property type="component" value="Unassembled WGS sequence"/>
</dbReference>
<dbReference type="GO" id="GO:0003676">
    <property type="term" value="F:nucleic acid binding"/>
    <property type="evidence" value="ECO:0007669"/>
    <property type="project" value="InterPro"/>
</dbReference>
<keyword evidence="7 10" id="KW-0255">Endonuclease</keyword>
<dbReference type="Pfam" id="PF00075">
    <property type="entry name" value="RNase_H"/>
    <property type="match status" value="1"/>
</dbReference>
<evidence type="ECO:0000256" key="3">
    <source>
        <dbReference type="ARBA" id="ARBA00011245"/>
    </source>
</evidence>
<dbReference type="CDD" id="cd09278">
    <property type="entry name" value="RNase_HI_prokaryote_like"/>
    <property type="match status" value="1"/>
</dbReference>
<feature type="binding site" evidence="10">
    <location>
        <position position="88"/>
    </location>
    <ligand>
        <name>Mg(2+)</name>
        <dbReference type="ChEBI" id="CHEBI:18420"/>
        <label>1</label>
    </ligand>
</feature>
<dbReference type="HAMAP" id="MF_00042">
    <property type="entry name" value="RNase_H"/>
    <property type="match status" value="1"/>
</dbReference>
<proteinExistence type="inferred from homology"/>